<sequence>MSADIPLCFWELEDRPNPLDPPSPKGKGEDTISPGEIQEKDQRKDLPSPFGRAGVATSWERQVGWWAGGGVGRSREILIFMSFTSSIVKKVIFGIGLVALSGSDVSCVKKPVNNSEGAKKMTSKTIEQVLEEHTDKWMSIPGVVGTAIGELKGKPCIKVLVVKKNEELKKKIPSQVEGFPVVIEETGEIRALEKS</sequence>
<dbReference type="Proteomes" id="UP000178606">
    <property type="component" value="Unassembled WGS sequence"/>
</dbReference>
<proteinExistence type="predicted"/>
<protein>
    <submittedName>
        <fullName evidence="2">Uncharacterized protein</fullName>
    </submittedName>
</protein>
<reference evidence="2 3" key="1">
    <citation type="journal article" date="2016" name="Nat. Commun.">
        <title>Thousands of microbial genomes shed light on interconnected biogeochemical processes in an aquifer system.</title>
        <authorList>
            <person name="Anantharaman K."/>
            <person name="Brown C.T."/>
            <person name="Hug L.A."/>
            <person name="Sharon I."/>
            <person name="Castelle C.J."/>
            <person name="Probst A.J."/>
            <person name="Thomas B.C."/>
            <person name="Singh A."/>
            <person name="Wilkins M.J."/>
            <person name="Karaoz U."/>
            <person name="Brodie E.L."/>
            <person name="Williams K.H."/>
            <person name="Hubbard S.S."/>
            <person name="Banfield J.F."/>
        </authorList>
    </citation>
    <scope>NUCLEOTIDE SEQUENCE [LARGE SCALE GENOMIC DNA]</scope>
    <source>
        <strain evidence="3">RIFCSPLOWO2_12_FULL_64_10</strain>
    </source>
</reference>
<organism evidence="2 3">
    <name type="scientific">Handelsmanbacteria sp. (strain RIFCSPLOWO2_12_FULL_64_10)</name>
    <dbReference type="NCBI Taxonomy" id="1817868"/>
    <lineage>
        <taxon>Bacteria</taxon>
        <taxon>Candidatus Handelsmaniibacteriota</taxon>
    </lineage>
</organism>
<name>A0A1F6D4K2_HANXR</name>
<feature type="compositionally biased region" description="Basic and acidic residues" evidence="1">
    <location>
        <begin position="37"/>
        <end position="46"/>
    </location>
</feature>
<dbReference type="EMBL" id="MFKF01000039">
    <property type="protein sequence ID" value="OGG56251.1"/>
    <property type="molecule type" value="Genomic_DNA"/>
</dbReference>
<evidence type="ECO:0000313" key="3">
    <source>
        <dbReference type="Proteomes" id="UP000178606"/>
    </source>
</evidence>
<feature type="region of interest" description="Disordered" evidence="1">
    <location>
        <begin position="12"/>
        <end position="49"/>
    </location>
</feature>
<evidence type="ECO:0000313" key="2">
    <source>
        <dbReference type="EMBL" id="OGG56251.1"/>
    </source>
</evidence>
<accession>A0A1F6D4K2</accession>
<evidence type="ECO:0000256" key="1">
    <source>
        <dbReference type="SAM" id="MobiDB-lite"/>
    </source>
</evidence>
<comment type="caution">
    <text evidence="2">The sequence shown here is derived from an EMBL/GenBank/DDBJ whole genome shotgun (WGS) entry which is preliminary data.</text>
</comment>
<gene>
    <name evidence="2" type="ORF">A3F84_10285</name>
</gene>
<dbReference type="AlphaFoldDB" id="A0A1F6D4K2"/>